<dbReference type="AlphaFoldDB" id="A0A3B1IVZ5"/>
<proteinExistence type="predicted"/>
<reference evidence="6" key="1">
    <citation type="submission" date="2013-03" db="EMBL/GenBank/DDBJ databases">
        <authorList>
            <person name="Jeffery W."/>
            <person name="Warren W."/>
            <person name="Wilson R.K."/>
        </authorList>
    </citation>
    <scope>NUCLEOTIDE SEQUENCE</scope>
    <source>
        <strain evidence="6">female</strain>
    </source>
</reference>
<name>A0A3B1IVZ5_ASTMX</name>
<feature type="signal peptide" evidence="3">
    <location>
        <begin position="1"/>
        <end position="18"/>
    </location>
</feature>
<dbReference type="SUPFAM" id="SSF49899">
    <property type="entry name" value="Concanavalin A-like lectins/glucanases"/>
    <property type="match status" value="1"/>
</dbReference>
<dbReference type="Proteomes" id="UP000018467">
    <property type="component" value="Unassembled WGS sequence"/>
</dbReference>
<dbReference type="InterPro" id="IPR042837">
    <property type="entry name" value="PTX3"/>
</dbReference>
<reference evidence="5" key="4">
    <citation type="submission" date="2025-09" db="UniProtKB">
        <authorList>
            <consortium name="Ensembl"/>
        </authorList>
    </citation>
    <scope>IDENTIFICATION</scope>
</reference>
<dbReference type="STRING" id="7994.ENSAMXP00000034242"/>
<keyword evidence="6" id="KW-1185">Reference proteome</keyword>
<dbReference type="SMART" id="SM00159">
    <property type="entry name" value="PTX"/>
    <property type="match status" value="1"/>
</dbReference>
<protein>
    <submittedName>
        <fullName evidence="5">Pentraxin 3</fullName>
    </submittedName>
</protein>
<comment type="caution">
    <text evidence="1">Lacks conserved residue(s) required for the propagation of feature annotation.</text>
</comment>
<accession>A0A3B1IVZ5</accession>
<evidence type="ECO:0000313" key="5">
    <source>
        <dbReference type="Ensembl" id="ENSAMXP00000034242.1"/>
    </source>
</evidence>
<dbReference type="PROSITE" id="PS51828">
    <property type="entry name" value="PTX_2"/>
    <property type="match status" value="1"/>
</dbReference>
<dbReference type="PANTHER" id="PTHR46943">
    <property type="entry name" value="PENTRAXIN-RELATED PROTEIN PTX3"/>
    <property type="match status" value="1"/>
</dbReference>
<evidence type="ECO:0000256" key="3">
    <source>
        <dbReference type="SAM" id="SignalP"/>
    </source>
</evidence>
<evidence type="ECO:0000259" key="4">
    <source>
        <dbReference type="PROSITE" id="PS51828"/>
    </source>
</evidence>
<dbReference type="Gene3D" id="2.60.120.200">
    <property type="match status" value="1"/>
</dbReference>
<feature type="coiled-coil region" evidence="2">
    <location>
        <begin position="68"/>
        <end position="131"/>
    </location>
</feature>
<feature type="domain" description="Pentraxin (PTX)" evidence="4">
    <location>
        <begin position="208"/>
        <end position="409"/>
    </location>
</feature>
<reference evidence="6" key="2">
    <citation type="journal article" date="2014" name="Nat. Commun.">
        <title>The cavefish genome reveals candidate genes for eye loss.</title>
        <authorList>
            <person name="McGaugh S.E."/>
            <person name="Gross J.B."/>
            <person name="Aken B."/>
            <person name="Blin M."/>
            <person name="Borowsky R."/>
            <person name="Chalopin D."/>
            <person name="Hinaux H."/>
            <person name="Jeffery W.R."/>
            <person name="Keene A."/>
            <person name="Ma L."/>
            <person name="Minx P."/>
            <person name="Murphy D."/>
            <person name="O'Quin K.E."/>
            <person name="Retaux S."/>
            <person name="Rohner N."/>
            <person name="Searle S.M."/>
            <person name="Stahl B.A."/>
            <person name="Tabin C."/>
            <person name="Volff J.N."/>
            <person name="Yoshizawa M."/>
            <person name="Warren W.C."/>
        </authorList>
    </citation>
    <scope>NUCLEOTIDE SEQUENCE [LARGE SCALE GENOMIC DNA]</scope>
    <source>
        <strain evidence="6">female</strain>
    </source>
</reference>
<reference evidence="5" key="3">
    <citation type="submission" date="2025-08" db="UniProtKB">
        <authorList>
            <consortium name="Ensembl"/>
        </authorList>
    </citation>
    <scope>IDENTIFICATION</scope>
</reference>
<dbReference type="Pfam" id="PF00354">
    <property type="entry name" value="Pentaxin"/>
    <property type="match status" value="1"/>
</dbReference>
<dbReference type="PANTHER" id="PTHR46943:SF1">
    <property type="entry name" value="PENTRAXIN-RELATED PROTEIN PTX3"/>
    <property type="match status" value="1"/>
</dbReference>
<organism evidence="5 6">
    <name type="scientific">Astyanax mexicanus</name>
    <name type="common">Blind cave fish</name>
    <name type="synonym">Astyanax fasciatus mexicanus</name>
    <dbReference type="NCBI Taxonomy" id="7994"/>
    <lineage>
        <taxon>Eukaryota</taxon>
        <taxon>Metazoa</taxon>
        <taxon>Chordata</taxon>
        <taxon>Craniata</taxon>
        <taxon>Vertebrata</taxon>
        <taxon>Euteleostomi</taxon>
        <taxon>Actinopterygii</taxon>
        <taxon>Neopterygii</taxon>
        <taxon>Teleostei</taxon>
        <taxon>Ostariophysi</taxon>
        <taxon>Characiformes</taxon>
        <taxon>Characoidei</taxon>
        <taxon>Acestrorhamphidae</taxon>
        <taxon>Acestrorhamphinae</taxon>
        <taxon>Astyanax</taxon>
    </lineage>
</organism>
<keyword evidence="3" id="KW-0732">Signal</keyword>
<dbReference type="GO" id="GO:0005615">
    <property type="term" value="C:extracellular space"/>
    <property type="evidence" value="ECO:0007669"/>
    <property type="project" value="TreeGrafter"/>
</dbReference>
<keyword evidence="2" id="KW-0175">Coiled coil</keyword>
<dbReference type="Ensembl" id="ENSAMXT00000037937.1">
    <property type="protein sequence ID" value="ENSAMXP00000034242.1"/>
    <property type="gene ID" value="ENSAMXG00000042263.1"/>
</dbReference>
<dbReference type="InterPro" id="IPR013320">
    <property type="entry name" value="ConA-like_dom_sf"/>
</dbReference>
<dbReference type="Bgee" id="ENSAMXG00000042263">
    <property type="expression patterns" value="Expressed in muscle tissue and 3 other cell types or tissues"/>
</dbReference>
<evidence type="ECO:0000313" key="6">
    <source>
        <dbReference type="Proteomes" id="UP000018467"/>
    </source>
</evidence>
<dbReference type="InterPro" id="IPR001759">
    <property type="entry name" value="PTX_dom"/>
</dbReference>
<dbReference type="PRINTS" id="PR00895">
    <property type="entry name" value="PENTAXIN"/>
</dbReference>
<dbReference type="GO" id="GO:0001849">
    <property type="term" value="F:complement component C1q complex binding"/>
    <property type="evidence" value="ECO:0007669"/>
    <property type="project" value="TreeGrafter"/>
</dbReference>
<sequence>MSLTQTLCLLVLPSLLNALSYNYEDYADSYYNQISDTEQQGAGTTSSPCGSRDQTRWDKLFIMLEDSHMRQNMILEACEEQMNRLREEVQSKPCMSTSPEEYCTALDQRLDRRLEAVIAEVKQVANKLQEQCSSSLQHLENFTGLQTGRLEKLENGYLGQVMMKTQQETNGGKLEQALMTTVSDLQKVHTQLAALQRVAAHRYLPSGCEMALLFPMRSKHSFAEAMVSPSLTGLSVCLWVRVTEALDRTMLFSYSSERNPQEFQLLLNRNTLTFSISEELAAVQAHGAGSAGQWRHYCALWGSEGGVASLWVDGQQVSSLSAVARGHRLPEGGAVLLGQEKSSSGMYRDMDPTVAFTGKLTAVNMWSYPLHPDKIKKLANQDGACDERGDVIGWGVSEIIPHGGVQYIN</sequence>
<evidence type="ECO:0000256" key="1">
    <source>
        <dbReference type="PROSITE-ProRule" id="PRU01172"/>
    </source>
</evidence>
<feature type="chain" id="PRO_5017479484" evidence="3">
    <location>
        <begin position="19"/>
        <end position="409"/>
    </location>
</feature>
<dbReference type="InParanoid" id="A0A3B1IVZ5"/>
<dbReference type="GO" id="GO:0045087">
    <property type="term" value="P:innate immune response"/>
    <property type="evidence" value="ECO:0007669"/>
    <property type="project" value="TreeGrafter"/>
</dbReference>
<evidence type="ECO:0000256" key="2">
    <source>
        <dbReference type="SAM" id="Coils"/>
    </source>
</evidence>
<dbReference type="GeneTree" id="ENSGT01100000263515"/>